<dbReference type="Pfam" id="PF13738">
    <property type="entry name" value="Pyr_redox_3"/>
    <property type="match status" value="1"/>
</dbReference>
<dbReference type="PROSITE" id="PS51379">
    <property type="entry name" value="4FE4S_FER_2"/>
    <property type="match status" value="2"/>
</dbReference>
<dbReference type="PROSITE" id="PS00198">
    <property type="entry name" value="4FE4S_FER_1"/>
    <property type="match status" value="1"/>
</dbReference>
<proteinExistence type="predicted"/>
<feature type="domain" description="4Fe-4S ferredoxin-type" evidence="6">
    <location>
        <begin position="78"/>
        <end position="108"/>
    </location>
</feature>
<dbReference type="GO" id="GO:0046872">
    <property type="term" value="F:metal ion binding"/>
    <property type="evidence" value="ECO:0007669"/>
    <property type="project" value="UniProtKB-KW"/>
</dbReference>
<keyword evidence="5" id="KW-0411">Iron-sulfur</keyword>
<keyword evidence="3" id="KW-0560">Oxidoreductase</keyword>
<dbReference type="SUPFAM" id="SSF51905">
    <property type="entry name" value="FAD/NAD(P)-binding domain"/>
    <property type="match status" value="1"/>
</dbReference>
<evidence type="ECO:0000256" key="3">
    <source>
        <dbReference type="ARBA" id="ARBA00023002"/>
    </source>
</evidence>
<evidence type="ECO:0000256" key="1">
    <source>
        <dbReference type="ARBA" id="ARBA00022630"/>
    </source>
</evidence>
<organism evidence="7">
    <name type="scientific">Eiseniibacteriota bacterium</name>
    <dbReference type="NCBI Taxonomy" id="2212470"/>
    <lineage>
        <taxon>Bacteria</taxon>
        <taxon>Candidatus Eiseniibacteriota</taxon>
    </lineage>
</organism>
<evidence type="ECO:0000259" key="6">
    <source>
        <dbReference type="PROSITE" id="PS51379"/>
    </source>
</evidence>
<accession>A0A832I2V3</accession>
<keyword evidence="4" id="KW-0408">Iron</keyword>
<dbReference type="EMBL" id="DSQF01000008">
    <property type="protein sequence ID" value="HGZ42701.1"/>
    <property type="molecule type" value="Genomic_DNA"/>
</dbReference>
<dbReference type="InterPro" id="IPR017900">
    <property type="entry name" value="4Fe4S_Fe_S_CS"/>
</dbReference>
<feature type="domain" description="4Fe-4S ferredoxin-type" evidence="6">
    <location>
        <begin position="110"/>
        <end position="137"/>
    </location>
</feature>
<dbReference type="Gene3D" id="3.30.70.20">
    <property type="match status" value="1"/>
</dbReference>
<evidence type="ECO:0000256" key="2">
    <source>
        <dbReference type="ARBA" id="ARBA00022723"/>
    </source>
</evidence>
<dbReference type="GO" id="GO:0016491">
    <property type="term" value="F:oxidoreductase activity"/>
    <property type="evidence" value="ECO:0007669"/>
    <property type="project" value="UniProtKB-KW"/>
</dbReference>
<dbReference type="InterPro" id="IPR017896">
    <property type="entry name" value="4Fe4S_Fe-S-bd"/>
</dbReference>
<gene>
    <name evidence="7" type="ORF">ENR23_04615</name>
</gene>
<dbReference type="InterPro" id="IPR050097">
    <property type="entry name" value="Ferredoxin-NADP_redctase_2"/>
</dbReference>
<evidence type="ECO:0000256" key="4">
    <source>
        <dbReference type="ARBA" id="ARBA00023004"/>
    </source>
</evidence>
<dbReference type="SUPFAM" id="SSF54862">
    <property type="entry name" value="4Fe-4S ferredoxins"/>
    <property type="match status" value="1"/>
</dbReference>
<sequence>MFWTALAFAGITALFVWLHVRGRGGRHAASAPPPAPCPRCGAAVPAGAHACPACRAPLQAYELVTAPVAAEAADGAPAHALVRADLCVGCGTCVDACPHPGALRLVDKVATVDRALCEGAGSCAAACPVGAIAVSSGEAVQHVEAPDLDVHFQSNVPGLYVVGELGGRGLIKNAINEGKLAIEHVAATLPPADPARDGDPWDVIIVGSGPAGLSAALEAHRRGLRYLVLEQGTPSDTIRRYPRRKLLFAEPLRVPLYGDLWIADGSKEALLAVWEQVIARTGLRIETGKRVESVAAENGAFTVTAGGEAWRARRVVLALGRRGTPRRLGVPGETLDKVYYEIVEMEQFADARVLVVGGGDSALESALGLAHQRGATVTLSHRGADFARAKERNRRKLDEAVAAGRVTVLLGSQVREIRPEVVVLEWQGRPHLVPNDVVIVRIGGEAPTPFLERCGVRMVRKALALPPAGAAAEAAS</sequence>
<dbReference type="Gene3D" id="3.50.50.60">
    <property type="entry name" value="FAD/NAD(P)-binding domain"/>
    <property type="match status" value="2"/>
</dbReference>
<dbReference type="PRINTS" id="PR00368">
    <property type="entry name" value="FADPNR"/>
</dbReference>
<name>A0A832I2V3_UNCEI</name>
<dbReference type="Pfam" id="PF12838">
    <property type="entry name" value="Fer4_7"/>
    <property type="match status" value="1"/>
</dbReference>
<dbReference type="PANTHER" id="PTHR48105">
    <property type="entry name" value="THIOREDOXIN REDUCTASE 1-RELATED-RELATED"/>
    <property type="match status" value="1"/>
</dbReference>
<keyword evidence="2" id="KW-0479">Metal-binding</keyword>
<dbReference type="GO" id="GO:0051536">
    <property type="term" value="F:iron-sulfur cluster binding"/>
    <property type="evidence" value="ECO:0007669"/>
    <property type="project" value="UniProtKB-KW"/>
</dbReference>
<comment type="caution">
    <text evidence="7">The sequence shown here is derived from an EMBL/GenBank/DDBJ whole genome shotgun (WGS) entry which is preliminary data.</text>
</comment>
<keyword evidence="1" id="KW-0285">Flavoprotein</keyword>
<evidence type="ECO:0000313" key="7">
    <source>
        <dbReference type="EMBL" id="HGZ42701.1"/>
    </source>
</evidence>
<reference evidence="7" key="1">
    <citation type="journal article" date="2020" name="mSystems">
        <title>Genome- and Community-Level Interaction Insights into Carbon Utilization and Element Cycling Functions of Hydrothermarchaeota in Hydrothermal Sediment.</title>
        <authorList>
            <person name="Zhou Z."/>
            <person name="Liu Y."/>
            <person name="Xu W."/>
            <person name="Pan J."/>
            <person name="Luo Z.H."/>
            <person name="Li M."/>
        </authorList>
    </citation>
    <scope>NUCLEOTIDE SEQUENCE [LARGE SCALE GENOMIC DNA]</scope>
    <source>
        <strain evidence="7">SpSt-381</strain>
    </source>
</reference>
<protein>
    <submittedName>
        <fullName evidence="7">FAD-binding protein</fullName>
    </submittedName>
</protein>
<evidence type="ECO:0000256" key="5">
    <source>
        <dbReference type="ARBA" id="ARBA00023014"/>
    </source>
</evidence>
<dbReference type="PRINTS" id="PR00469">
    <property type="entry name" value="PNDRDTASEII"/>
</dbReference>
<dbReference type="InterPro" id="IPR036188">
    <property type="entry name" value="FAD/NAD-bd_sf"/>
</dbReference>
<dbReference type="AlphaFoldDB" id="A0A832I2V3"/>